<evidence type="ECO:0000313" key="5">
    <source>
        <dbReference type="Proteomes" id="UP001214250"/>
    </source>
</evidence>
<dbReference type="Pfam" id="PF07635">
    <property type="entry name" value="PSCyt1"/>
    <property type="match status" value="1"/>
</dbReference>
<name>A0ABY7VSZ2_9BACT</name>
<proteinExistence type="predicted"/>
<dbReference type="InterPro" id="IPR011429">
    <property type="entry name" value="Cyt_c_Planctomycete-type"/>
</dbReference>
<feature type="domain" description="DUF1553" evidence="2">
    <location>
        <begin position="581"/>
        <end position="839"/>
    </location>
</feature>
<sequence>MNRFLLISFCLLTLAQAKEINFNQDIRPILSDRCFHCHGPDKHDRKKDLRLDIAEGDDGAYRLRKKRYGIVPGDLEKSSVWQRIITDDEDDVMPPLDSHKKQLSKDEKALIKQWIEEGAKYEDFWAFSPAEKVAPAKTKTNWGKSEIDQYILAILEKNNHGPSQEADKRTLIRRLSFDLTGLPPTPEEIKQFLNDSSTQAYEKLVDRLIAKPQYGEHMTKYWLDLVRFADTNGRHHDHYRDMTPYRDWVIKSFNENLNYDDFVRYQVAGDLYKKPTQDQLVASGFNRLHLIIDAGTAPPEESLTRNVIDRVTAVGTAFMGLTVQCAVCHDHKYDPITQKDFFALYAFFNNFDGGAETGGRKGGDFKKGLQKPYIFLEDKSAKVNEKETELNPYWIWKQGKIGTEKANFKRTFTINEKPKKAFLQATCDNSFKLMINGQEVAKSDQWNKPAQKDVAKYLKVGQNEITVEAANIGELGGFIFALKAGDFFLVSDKTWKAQQVGGKWQAAVELKPHGAEPWNKILTTNKSEDNRRGAMVMKERKDIRPAHILLRGEYDQLGEVVERNTPGFLPPLKKQGDIASRMDLANWLIDSHPLTARIAVNRFWQQLFGVGLVKTSEDFGAQGEVPSHPKLLDYLSVSFMESGWDVKALMKEMVLSKAYRQSSKAKPEAFQADAENRLLARGSRFRMDSEMIRDQILVNSGLLSQQMYGASVKPPQPAGLWKAVSMPYSYPKVYAADSGDAIYRRSMYTFWKRGMPPPQMSILNAPEREACIARRERTNTPLQALLLMNEPEFLKSQRHLAQAMMSKKNLSDQQKIQAIYERLTSKLANKSEQKILQDLVNKMRRTYTRQPQQANKICQDLKLKNQQERIELASWTMLINTLYSLDIMKTRE</sequence>
<dbReference type="InterPro" id="IPR022655">
    <property type="entry name" value="DUF1553"/>
</dbReference>
<protein>
    <submittedName>
        <fullName evidence="4">DUF1553 domain-containing protein</fullName>
    </submittedName>
</protein>
<dbReference type="RefSeq" id="WP_274151645.1">
    <property type="nucleotide sequence ID" value="NZ_CP117811.1"/>
</dbReference>
<organism evidence="4 5">
    <name type="scientific">Lentisphaera profundi</name>
    <dbReference type="NCBI Taxonomy" id="1658616"/>
    <lineage>
        <taxon>Bacteria</taxon>
        <taxon>Pseudomonadati</taxon>
        <taxon>Lentisphaerota</taxon>
        <taxon>Lentisphaeria</taxon>
        <taxon>Lentisphaerales</taxon>
        <taxon>Lentisphaeraceae</taxon>
        <taxon>Lentisphaera</taxon>
    </lineage>
</organism>
<accession>A0ABY7VSZ2</accession>
<dbReference type="Pfam" id="PF07587">
    <property type="entry name" value="PSD1"/>
    <property type="match status" value="1"/>
</dbReference>
<dbReference type="SUPFAM" id="SSF49785">
    <property type="entry name" value="Galactose-binding domain-like"/>
    <property type="match status" value="1"/>
</dbReference>
<evidence type="ECO:0000313" key="4">
    <source>
        <dbReference type="EMBL" id="WDE97326.1"/>
    </source>
</evidence>
<feature type="domain" description="Cytochrome C Planctomycete-type" evidence="3">
    <location>
        <begin position="34"/>
        <end position="97"/>
    </location>
</feature>
<dbReference type="PANTHER" id="PTHR35889:SF3">
    <property type="entry name" value="F-BOX DOMAIN-CONTAINING PROTEIN"/>
    <property type="match status" value="1"/>
</dbReference>
<dbReference type="InterPro" id="IPR008979">
    <property type="entry name" value="Galactose-bd-like_sf"/>
</dbReference>
<gene>
    <name evidence="4" type="ORF">PQO03_05095</name>
</gene>
<evidence type="ECO:0000259" key="1">
    <source>
        <dbReference type="Pfam" id="PF07583"/>
    </source>
</evidence>
<reference evidence="4 5" key="1">
    <citation type="submission" date="2023-02" db="EMBL/GenBank/DDBJ databases">
        <title>Genome sequence of Lentisphaera profundi SAORIC-696.</title>
        <authorList>
            <person name="Kim e."/>
            <person name="Cho J.-C."/>
            <person name="Choi A."/>
            <person name="Kang I."/>
        </authorList>
    </citation>
    <scope>NUCLEOTIDE SEQUENCE [LARGE SCALE GENOMIC DNA]</scope>
    <source>
        <strain evidence="4 5">SAORIC-696</strain>
    </source>
</reference>
<evidence type="ECO:0000259" key="2">
    <source>
        <dbReference type="Pfam" id="PF07587"/>
    </source>
</evidence>
<dbReference type="Proteomes" id="UP001214250">
    <property type="component" value="Chromosome 1"/>
</dbReference>
<feature type="domain" description="DUF1549" evidence="1">
    <location>
        <begin position="146"/>
        <end position="351"/>
    </location>
</feature>
<dbReference type="EMBL" id="CP117811">
    <property type="protein sequence ID" value="WDE97326.1"/>
    <property type="molecule type" value="Genomic_DNA"/>
</dbReference>
<dbReference type="Pfam" id="PF07583">
    <property type="entry name" value="PSCyt2"/>
    <property type="match status" value="1"/>
</dbReference>
<dbReference type="Gene3D" id="2.60.120.260">
    <property type="entry name" value="Galactose-binding domain-like"/>
    <property type="match status" value="1"/>
</dbReference>
<dbReference type="PANTHER" id="PTHR35889">
    <property type="entry name" value="CYCLOINULO-OLIGOSACCHARIDE FRUCTANOTRANSFERASE-RELATED"/>
    <property type="match status" value="1"/>
</dbReference>
<dbReference type="InterPro" id="IPR011444">
    <property type="entry name" value="DUF1549"/>
</dbReference>
<keyword evidence="5" id="KW-1185">Reference proteome</keyword>
<evidence type="ECO:0000259" key="3">
    <source>
        <dbReference type="Pfam" id="PF07635"/>
    </source>
</evidence>